<comment type="caution">
    <text evidence="2">The sequence shown here is derived from an EMBL/GenBank/DDBJ whole genome shotgun (WGS) entry which is preliminary data.</text>
</comment>
<accession>A0AAE1PQE4</accession>
<feature type="region of interest" description="Disordered" evidence="1">
    <location>
        <begin position="1"/>
        <end position="68"/>
    </location>
</feature>
<evidence type="ECO:0000313" key="3">
    <source>
        <dbReference type="Proteomes" id="UP001292094"/>
    </source>
</evidence>
<dbReference type="EMBL" id="JAWZYT010001369">
    <property type="protein sequence ID" value="KAK4312870.1"/>
    <property type="molecule type" value="Genomic_DNA"/>
</dbReference>
<keyword evidence="3" id="KW-1185">Reference proteome</keyword>
<organism evidence="2 3">
    <name type="scientific">Petrolisthes manimaculis</name>
    <dbReference type="NCBI Taxonomy" id="1843537"/>
    <lineage>
        <taxon>Eukaryota</taxon>
        <taxon>Metazoa</taxon>
        <taxon>Ecdysozoa</taxon>
        <taxon>Arthropoda</taxon>
        <taxon>Crustacea</taxon>
        <taxon>Multicrustacea</taxon>
        <taxon>Malacostraca</taxon>
        <taxon>Eumalacostraca</taxon>
        <taxon>Eucarida</taxon>
        <taxon>Decapoda</taxon>
        <taxon>Pleocyemata</taxon>
        <taxon>Anomura</taxon>
        <taxon>Galatheoidea</taxon>
        <taxon>Porcellanidae</taxon>
        <taxon>Petrolisthes</taxon>
    </lineage>
</organism>
<dbReference type="Proteomes" id="UP001292094">
    <property type="component" value="Unassembled WGS sequence"/>
</dbReference>
<reference evidence="2" key="1">
    <citation type="submission" date="2023-11" db="EMBL/GenBank/DDBJ databases">
        <title>Genome assemblies of two species of porcelain crab, Petrolisthes cinctipes and Petrolisthes manimaculis (Anomura: Porcellanidae).</title>
        <authorList>
            <person name="Angst P."/>
        </authorList>
    </citation>
    <scope>NUCLEOTIDE SEQUENCE</scope>
    <source>
        <strain evidence="2">PB745_02</strain>
        <tissue evidence="2">Gill</tissue>
    </source>
</reference>
<feature type="compositionally biased region" description="Basic and acidic residues" evidence="1">
    <location>
        <begin position="39"/>
        <end position="62"/>
    </location>
</feature>
<sequence>MGKEGVRRMDKLEGGRRMDKEGGQGGGSGGWVRKRVRRMDKEGSSRMDTRREWRMGKEDGKNTDPWMI</sequence>
<proteinExistence type="predicted"/>
<name>A0AAE1PQE4_9EUCA</name>
<protein>
    <submittedName>
        <fullName evidence="2">Uncharacterized protein</fullName>
    </submittedName>
</protein>
<dbReference type="AlphaFoldDB" id="A0AAE1PQE4"/>
<evidence type="ECO:0000313" key="2">
    <source>
        <dbReference type="EMBL" id="KAK4312870.1"/>
    </source>
</evidence>
<evidence type="ECO:0000256" key="1">
    <source>
        <dbReference type="SAM" id="MobiDB-lite"/>
    </source>
</evidence>
<gene>
    <name evidence="2" type="ORF">Pmani_015733</name>
</gene>
<feature type="compositionally biased region" description="Basic and acidic residues" evidence="1">
    <location>
        <begin position="1"/>
        <end position="22"/>
    </location>
</feature>